<accession>A0A8J2SL05</accession>
<name>A0A8J2SL05_9STRA</name>
<proteinExistence type="predicted"/>
<feature type="region of interest" description="Disordered" evidence="1">
    <location>
        <begin position="64"/>
        <end position="105"/>
    </location>
</feature>
<dbReference type="Proteomes" id="UP000789595">
    <property type="component" value="Unassembled WGS sequence"/>
</dbReference>
<protein>
    <submittedName>
        <fullName evidence="2">Uncharacterized protein</fullName>
    </submittedName>
</protein>
<sequence length="105" mass="11902">MTGADVAPAKPPKKKTAQEKRRDFDRQRDCEKCQRTCMDCIYLPFFLCASCCCRSWVAKKRKEEEHAKAKKNRERRAKAEAEAKAEAVLADQPNLAEPLGNNATT</sequence>
<reference evidence="2" key="1">
    <citation type="submission" date="2021-11" db="EMBL/GenBank/DDBJ databases">
        <authorList>
            <consortium name="Genoscope - CEA"/>
            <person name="William W."/>
        </authorList>
    </citation>
    <scope>NUCLEOTIDE SEQUENCE</scope>
</reference>
<organism evidence="2 3">
    <name type="scientific">Pelagomonas calceolata</name>
    <dbReference type="NCBI Taxonomy" id="35677"/>
    <lineage>
        <taxon>Eukaryota</taxon>
        <taxon>Sar</taxon>
        <taxon>Stramenopiles</taxon>
        <taxon>Ochrophyta</taxon>
        <taxon>Pelagophyceae</taxon>
        <taxon>Pelagomonadales</taxon>
        <taxon>Pelagomonadaceae</taxon>
        <taxon>Pelagomonas</taxon>
    </lineage>
</organism>
<feature type="region of interest" description="Disordered" evidence="1">
    <location>
        <begin position="1"/>
        <end position="24"/>
    </location>
</feature>
<evidence type="ECO:0000313" key="2">
    <source>
        <dbReference type="EMBL" id="CAH0368404.1"/>
    </source>
</evidence>
<dbReference type="EMBL" id="CAKKNE010000002">
    <property type="protein sequence ID" value="CAH0368404.1"/>
    <property type="molecule type" value="Genomic_DNA"/>
</dbReference>
<comment type="caution">
    <text evidence="2">The sequence shown here is derived from an EMBL/GenBank/DDBJ whole genome shotgun (WGS) entry which is preliminary data.</text>
</comment>
<evidence type="ECO:0000256" key="1">
    <source>
        <dbReference type="SAM" id="MobiDB-lite"/>
    </source>
</evidence>
<gene>
    <name evidence="2" type="ORF">PECAL_2P14700</name>
</gene>
<dbReference type="AlphaFoldDB" id="A0A8J2SL05"/>
<evidence type="ECO:0000313" key="3">
    <source>
        <dbReference type="Proteomes" id="UP000789595"/>
    </source>
</evidence>
<keyword evidence="3" id="KW-1185">Reference proteome</keyword>